<gene>
    <name evidence="2" type="ORF">FYC77_15420</name>
</gene>
<evidence type="ECO:0000256" key="1">
    <source>
        <dbReference type="SAM" id="MobiDB-lite"/>
    </source>
</evidence>
<keyword evidence="3" id="KW-1185">Reference proteome</keyword>
<dbReference type="RefSeq" id="WP_149082392.1">
    <property type="nucleotide sequence ID" value="NZ_VTAW01000023.1"/>
</dbReference>
<dbReference type="EMBL" id="VTAW01000023">
    <property type="protein sequence ID" value="TYT61080.1"/>
    <property type="molecule type" value="Genomic_DNA"/>
</dbReference>
<dbReference type="PROSITE" id="PS51257">
    <property type="entry name" value="PROKAR_LIPOPROTEIN"/>
    <property type="match status" value="1"/>
</dbReference>
<evidence type="ECO:0000313" key="2">
    <source>
        <dbReference type="EMBL" id="TYT61080.1"/>
    </source>
</evidence>
<feature type="compositionally biased region" description="Acidic residues" evidence="1">
    <location>
        <begin position="67"/>
        <end position="81"/>
    </location>
</feature>
<feature type="compositionally biased region" description="Low complexity" evidence="1">
    <location>
        <begin position="44"/>
        <end position="62"/>
    </location>
</feature>
<proteinExistence type="predicted"/>
<feature type="region of interest" description="Disordered" evidence="1">
    <location>
        <begin position="32"/>
        <end position="81"/>
    </location>
</feature>
<dbReference type="AlphaFoldDB" id="A0A5D5ANQ6"/>
<accession>A0A5D5ANQ6</accession>
<evidence type="ECO:0000313" key="3">
    <source>
        <dbReference type="Proteomes" id="UP000324104"/>
    </source>
</evidence>
<sequence length="254" mass="27799">MHVSTGRRRLLASCGAGVAFAFAGCIETTIDDSSSEAIGDDAGDGTTAGADGDDPAASSDGGHNPETDTENAQSEDGEDALSVDGAEYESIDGGPPIGELVEWADSYVIDIEMRRASAGDFEGTGRQVVHQGEFHYELSMDDGKLEIYQFDSTEYYVFGGHCREREPTEPDLHVLEPERRPGEVFPETEPIARTTIDGSDVYVYEMPASPENEYWYLSTSTGYPVRFRSQRVTAEFRSWDETESISPPEMECES</sequence>
<organism evidence="2 3">
    <name type="scientific">Natrialba swarupiae</name>
    <dbReference type="NCBI Taxonomy" id="2448032"/>
    <lineage>
        <taxon>Archaea</taxon>
        <taxon>Methanobacteriati</taxon>
        <taxon>Methanobacteriota</taxon>
        <taxon>Stenosarchaea group</taxon>
        <taxon>Halobacteria</taxon>
        <taxon>Halobacteriales</taxon>
        <taxon>Natrialbaceae</taxon>
        <taxon>Natrialba</taxon>
    </lineage>
</organism>
<feature type="compositionally biased region" description="Acidic residues" evidence="1">
    <location>
        <begin position="32"/>
        <end position="43"/>
    </location>
</feature>
<dbReference type="Proteomes" id="UP000324104">
    <property type="component" value="Unassembled WGS sequence"/>
</dbReference>
<protein>
    <submittedName>
        <fullName evidence="2">Uncharacterized protein</fullName>
    </submittedName>
</protein>
<reference evidence="2 3" key="1">
    <citation type="submission" date="2019-08" db="EMBL/GenBank/DDBJ databases">
        <title>Archaea genome.</title>
        <authorList>
            <person name="Kajale S."/>
            <person name="Shouche Y."/>
            <person name="Deshpande N."/>
            <person name="Sharma A."/>
        </authorList>
    </citation>
    <scope>NUCLEOTIDE SEQUENCE [LARGE SCALE GENOMIC DNA]</scope>
    <source>
        <strain evidence="2 3">ESP3B_9</strain>
    </source>
</reference>
<comment type="caution">
    <text evidence="2">The sequence shown here is derived from an EMBL/GenBank/DDBJ whole genome shotgun (WGS) entry which is preliminary data.</text>
</comment>
<name>A0A5D5ANQ6_9EURY</name>